<dbReference type="CDD" id="cd00038">
    <property type="entry name" value="CAP_ED"/>
    <property type="match status" value="1"/>
</dbReference>
<evidence type="ECO:0000259" key="6">
    <source>
        <dbReference type="PROSITE" id="PS51063"/>
    </source>
</evidence>
<proteinExistence type="predicted"/>
<dbReference type="PROSITE" id="PS51063">
    <property type="entry name" value="HTH_CRP_2"/>
    <property type="match status" value="1"/>
</dbReference>
<dbReference type="PANTHER" id="PTHR24567">
    <property type="entry name" value="CRP FAMILY TRANSCRIPTIONAL REGULATORY PROTEIN"/>
    <property type="match status" value="1"/>
</dbReference>
<dbReference type="SMART" id="SM00100">
    <property type="entry name" value="cNMP"/>
    <property type="match status" value="1"/>
</dbReference>
<sequence length="231" mass="26563">MDKIRYLSQFNLMSCLSEADLAEMDSMTSITTMPKNTIIQTPDTFAEGFYFVKKGRVRLYTLNEEGKQFTFDILGEGNVFGEMNGISLGTRSVYIETMEECDICLMNRQRFEQFLIDHPKFMMNLMKVLSERIKGMSELTQKLALGNLHDKIMHNLVRLTDQIGWVEEDDFCRINLALTHQEIAWMAGATRESVSVTLQDLARIGRIRTGFKSVAVHRNELSASFRIHTQL</sequence>
<dbReference type="InterPro" id="IPR036390">
    <property type="entry name" value="WH_DNA-bd_sf"/>
</dbReference>
<dbReference type="InterPro" id="IPR014710">
    <property type="entry name" value="RmlC-like_jellyroll"/>
</dbReference>
<dbReference type="SUPFAM" id="SSF51206">
    <property type="entry name" value="cAMP-binding domain-like"/>
    <property type="match status" value="1"/>
</dbReference>
<evidence type="ECO:0000256" key="1">
    <source>
        <dbReference type="ARBA" id="ARBA00023015"/>
    </source>
</evidence>
<evidence type="ECO:0000256" key="3">
    <source>
        <dbReference type="ARBA" id="ARBA00023159"/>
    </source>
</evidence>
<feature type="domain" description="HTH crp-type" evidence="6">
    <location>
        <begin position="146"/>
        <end position="220"/>
    </location>
</feature>
<dbReference type="EMBL" id="LITU01000070">
    <property type="protein sequence ID" value="KOY14737.1"/>
    <property type="molecule type" value="Genomic_DNA"/>
</dbReference>
<dbReference type="PANTHER" id="PTHR24567:SF74">
    <property type="entry name" value="HTH-TYPE TRANSCRIPTIONAL REGULATOR ARCR"/>
    <property type="match status" value="1"/>
</dbReference>
<keyword evidence="1" id="KW-0805">Transcription regulation</keyword>
<reference evidence="7 8" key="1">
    <citation type="submission" date="2015-08" db="EMBL/GenBank/DDBJ databases">
        <title>Draft genome sequence of cellulolytic and xylanolytic Paenibacillus sp. A59, isolated from a decaying forest soil from Patagonia, Argentina.</title>
        <authorList>
            <person name="Ghio S."/>
            <person name="Caceres A.M."/>
            <person name="Talia P."/>
            <person name="Grasso D."/>
            <person name="Campos E."/>
        </authorList>
    </citation>
    <scope>NUCLEOTIDE SEQUENCE [LARGE SCALE GENOMIC DNA]</scope>
    <source>
        <strain evidence="7 8">A59</strain>
    </source>
</reference>
<protein>
    <submittedName>
        <fullName evidence="7">cAMP-binding protein</fullName>
    </submittedName>
</protein>
<dbReference type="Gene3D" id="1.10.10.10">
    <property type="entry name" value="Winged helix-like DNA-binding domain superfamily/Winged helix DNA-binding domain"/>
    <property type="match status" value="1"/>
</dbReference>
<evidence type="ECO:0000256" key="4">
    <source>
        <dbReference type="ARBA" id="ARBA00023163"/>
    </source>
</evidence>
<dbReference type="InterPro" id="IPR000595">
    <property type="entry name" value="cNMP-bd_dom"/>
</dbReference>
<evidence type="ECO:0000313" key="8">
    <source>
        <dbReference type="Proteomes" id="UP000037688"/>
    </source>
</evidence>
<organism evidence="7 8">
    <name type="scientific">Paenibacillus xylanivorans</name>
    <dbReference type="NCBI Taxonomy" id="1705561"/>
    <lineage>
        <taxon>Bacteria</taxon>
        <taxon>Bacillati</taxon>
        <taxon>Bacillota</taxon>
        <taxon>Bacilli</taxon>
        <taxon>Bacillales</taxon>
        <taxon>Paenibacillaceae</taxon>
        <taxon>Paenibacillus</taxon>
    </lineage>
</organism>
<dbReference type="RefSeq" id="WP_053782905.1">
    <property type="nucleotide sequence ID" value="NZ_LITU01000070.1"/>
</dbReference>
<dbReference type="Pfam" id="PF13545">
    <property type="entry name" value="HTH_Crp_2"/>
    <property type="match status" value="1"/>
</dbReference>
<dbReference type="SMART" id="SM00419">
    <property type="entry name" value="HTH_CRP"/>
    <property type="match status" value="1"/>
</dbReference>
<accession>A0A0N0C3T3</accession>
<dbReference type="SUPFAM" id="SSF46785">
    <property type="entry name" value="Winged helix' DNA-binding domain"/>
    <property type="match status" value="1"/>
</dbReference>
<dbReference type="Gene3D" id="2.60.120.10">
    <property type="entry name" value="Jelly Rolls"/>
    <property type="match status" value="1"/>
</dbReference>
<evidence type="ECO:0000256" key="2">
    <source>
        <dbReference type="ARBA" id="ARBA00023125"/>
    </source>
</evidence>
<dbReference type="Proteomes" id="UP000037688">
    <property type="component" value="Unassembled WGS sequence"/>
</dbReference>
<evidence type="ECO:0000313" key="7">
    <source>
        <dbReference type="EMBL" id="KOY14737.1"/>
    </source>
</evidence>
<dbReference type="GO" id="GO:0005829">
    <property type="term" value="C:cytosol"/>
    <property type="evidence" value="ECO:0007669"/>
    <property type="project" value="TreeGrafter"/>
</dbReference>
<dbReference type="InterPro" id="IPR050397">
    <property type="entry name" value="Env_Response_Regulators"/>
</dbReference>
<keyword evidence="4" id="KW-0804">Transcription</keyword>
<feature type="domain" description="Cyclic nucleotide-binding" evidence="5">
    <location>
        <begin position="12"/>
        <end position="132"/>
    </location>
</feature>
<keyword evidence="2" id="KW-0238">DNA-binding</keyword>
<name>A0A0N0C3T3_9BACL</name>
<comment type="caution">
    <text evidence="7">The sequence shown here is derived from an EMBL/GenBank/DDBJ whole genome shotgun (WGS) entry which is preliminary data.</text>
</comment>
<keyword evidence="8" id="KW-1185">Reference proteome</keyword>
<dbReference type="Pfam" id="PF00027">
    <property type="entry name" value="cNMP_binding"/>
    <property type="match status" value="1"/>
</dbReference>
<dbReference type="OrthoDB" id="9812325at2"/>
<keyword evidence="3" id="KW-0010">Activator</keyword>
<dbReference type="GO" id="GO:0003700">
    <property type="term" value="F:DNA-binding transcription factor activity"/>
    <property type="evidence" value="ECO:0007669"/>
    <property type="project" value="TreeGrafter"/>
</dbReference>
<gene>
    <name evidence="7" type="ORF">AMS66_21320</name>
</gene>
<dbReference type="PROSITE" id="PS50042">
    <property type="entry name" value="CNMP_BINDING_3"/>
    <property type="match status" value="1"/>
</dbReference>
<dbReference type="AlphaFoldDB" id="A0A0N0C3T3"/>
<evidence type="ECO:0000259" key="5">
    <source>
        <dbReference type="PROSITE" id="PS50042"/>
    </source>
</evidence>
<dbReference type="InterPro" id="IPR036388">
    <property type="entry name" value="WH-like_DNA-bd_sf"/>
</dbReference>
<dbReference type="PATRIC" id="fig|1705561.3.peg.4448"/>
<dbReference type="InterPro" id="IPR018490">
    <property type="entry name" value="cNMP-bd_dom_sf"/>
</dbReference>
<dbReference type="InterPro" id="IPR012318">
    <property type="entry name" value="HTH_CRP"/>
</dbReference>
<dbReference type="GO" id="GO:0003677">
    <property type="term" value="F:DNA binding"/>
    <property type="evidence" value="ECO:0007669"/>
    <property type="project" value="UniProtKB-KW"/>
</dbReference>